<feature type="region of interest" description="Disordered" evidence="2">
    <location>
        <begin position="344"/>
        <end position="405"/>
    </location>
</feature>
<dbReference type="InterPro" id="IPR036869">
    <property type="entry name" value="J_dom_sf"/>
</dbReference>
<keyword evidence="4" id="KW-1185">Reference proteome</keyword>
<dbReference type="InterPro" id="IPR011990">
    <property type="entry name" value="TPR-like_helical_dom_sf"/>
</dbReference>
<dbReference type="InterPro" id="IPR009060">
    <property type="entry name" value="UBA-like_sf"/>
</dbReference>
<dbReference type="InterPro" id="IPR001623">
    <property type="entry name" value="DnaJ_domain"/>
</dbReference>
<comment type="caution">
    <text evidence="3">The sequence shown here is derived from an EMBL/GenBank/DDBJ whole genome shotgun (WGS) entry which is preliminary data.</text>
</comment>
<dbReference type="GO" id="GO:0072583">
    <property type="term" value="P:clathrin-dependent endocytosis"/>
    <property type="evidence" value="ECO:0007669"/>
    <property type="project" value="TreeGrafter"/>
</dbReference>
<gene>
    <name evidence="3" type="ORF">Malapachy_1941</name>
</gene>
<feature type="compositionally biased region" description="Polar residues" evidence="2">
    <location>
        <begin position="252"/>
        <end position="267"/>
    </location>
</feature>
<name>A0A0M9VP29_9BASI</name>
<evidence type="ECO:0000313" key="4">
    <source>
        <dbReference type="Proteomes" id="UP000037751"/>
    </source>
</evidence>
<dbReference type="VEuPathDB" id="FungiDB:Malapachy_1941"/>
<keyword evidence="1" id="KW-0802">TPR repeat</keyword>
<dbReference type="OrthoDB" id="1717591at2759"/>
<feature type="compositionally biased region" description="Low complexity" evidence="2">
    <location>
        <begin position="51"/>
        <end position="64"/>
    </location>
</feature>
<feature type="compositionally biased region" description="Low complexity" evidence="2">
    <location>
        <begin position="172"/>
        <end position="186"/>
    </location>
</feature>
<dbReference type="AlphaFoldDB" id="A0A0M9VP29"/>
<dbReference type="CDD" id="cd06257">
    <property type="entry name" value="DnaJ"/>
    <property type="match status" value="1"/>
</dbReference>
<dbReference type="Proteomes" id="UP000037751">
    <property type="component" value="Unassembled WGS sequence"/>
</dbReference>
<sequence length="728" mass="78430">MEDLADLDWGSASSKARSSTPSSTYNFDALLRSMPSSGSTATTARPPPRPAVTATAPAAKAATTTKREEEEDAFASLLPTFGQKPVSGPPSSRPLASSSKAPTSSTDPWGFDAFESISAAPKREIAPHTQRTTTHDDLLADFHGPQPSASMWDGEETSDLLSGMAPAPPSSSAPRASAPRSTPASRGNSPPPHIIGQLVEMGYAPQQAREALAQTANGQDVAQALASLQASMPAPPREPLYETLPAPARPSTHASTTEGPSASWQKQADQLYSQASVFGTQMLKNANALWGNAKAQAQKAMEEARKESTDPSAIGVATELGRHALRRWGGQPKKPVDFNAKPRWMAEAERSSSSPPASETQGTSSQPAKTAPRDVSLLSDDGPPMRPAATPLRRPPTKPSKAVPTAQPVVRTLSPDDAGVVTHAARLKDQGNAHFQRGSYAEAEEHYTKALDMLPARSLWRIPLFNNRANVRMKNGNSDGAIVDCTAVIELTVLPHMADGMYRPSQDALPSSHSSINLREAYAKSLSRRARAHEVSEKWALAKKDWDLLQQYERLEGSGVKSGETHRRAAMEGVARCERMLIPRPASAPAAASKSRAVSSRAAQKASQEGRERMRAIHAAQQAEEAQRMTHKDSVDERIAAWTKGKESNVRALLASVDDPRFDLLWPELRWKKIGMHELVTDAQVKRAYTRAIARLHPDKLPPQTTSVEQRMLAAGVFHALNDAFNGS</sequence>
<accession>A0A0M9VP29</accession>
<feature type="compositionally biased region" description="Polar residues" evidence="2">
    <location>
        <begin position="94"/>
        <end position="107"/>
    </location>
</feature>
<dbReference type="InterPro" id="IPR019734">
    <property type="entry name" value="TPR_rpt"/>
</dbReference>
<dbReference type="SUPFAM" id="SSF46934">
    <property type="entry name" value="UBA-like"/>
    <property type="match status" value="1"/>
</dbReference>
<evidence type="ECO:0000256" key="1">
    <source>
        <dbReference type="PROSITE-ProRule" id="PRU00339"/>
    </source>
</evidence>
<dbReference type="RefSeq" id="XP_017991437.1">
    <property type="nucleotide sequence ID" value="XM_018136437.1"/>
</dbReference>
<dbReference type="STRING" id="77020.A0A0M9VP29"/>
<dbReference type="GO" id="GO:0005737">
    <property type="term" value="C:cytoplasm"/>
    <property type="evidence" value="ECO:0007669"/>
    <property type="project" value="TreeGrafter"/>
</dbReference>
<feature type="compositionally biased region" description="Low complexity" evidence="2">
    <location>
        <begin position="586"/>
        <end position="607"/>
    </location>
</feature>
<dbReference type="Gene3D" id="1.10.8.10">
    <property type="entry name" value="DNA helicase RuvA subunit, C-terminal domain"/>
    <property type="match status" value="1"/>
</dbReference>
<dbReference type="PANTHER" id="PTHR23172">
    <property type="entry name" value="AUXILIN/CYCLIN G-ASSOCIATED KINASE-RELATED"/>
    <property type="match status" value="1"/>
</dbReference>
<dbReference type="SMART" id="SM00028">
    <property type="entry name" value="TPR"/>
    <property type="match status" value="3"/>
</dbReference>
<feature type="region of interest" description="Disordered" evidence="2">
    <location>
        <begin position="586"/>
        <end position="611"/>
    </location>
</feature>
<feature type="compositionally biased region" description="Low complexity" evidence="2">
    <location>
        <begin position="11"/>
        <end position="24"/>
    </location>
</feature>
<organism evidence="3 4">
    <name type="scientific">Malassezia pachydermatis</name>
    <dbReference type="NCBI Taxonomy" id="77020"/>
    <lineage>
        <taxon>Eukaryota</taxon>
        <taxon>Fungi</taxon>
        <taxon>Dikarya</taxon>
        <taxon>Basidiomycota</taxon>
        <taxon>Ustilaginomycotina</taxon>
        <taxon>Malasseziomycetes</taxon>
        <taxon>Malasseziales</taxon>
        <taxon>Malasseziaceae</taxon>
        <taxon>Malassezia</taxon>
    </lineage>
</organism>
<feature type="region of interest" description="Disordered" evidence="2">
    <location>
        <begin position="233"/>
        <end position="267"/>
    </location>
</feature>
<dbReference type="GO" id="GO:0031982">
    <property type="term" value="C:vesicle"/>
    <property type="evidence" value="ECO:0007669"/>
    <property type="project" value="TreeGrafter"/>
</dbReference>
<evidence type="ECO:0000313" key="3">
    <source>
        <dbReference type="EMBL" id="KOS13805.1"/>
    </source>
</evidence>
<dbReference type="Gene3D" id="1.25.40.10">
    <property type="entry name" value="Tetratricopeptide repeat domain"/>
    <property type="match status" value="1"/>
</dbReference>
<feature type="region of interest" description="Disordered" evidence="2">
    <location>
        <begin position="1"/>
        <end position="196"/>
    </location>
</feature>
<dbReference type="SUPFAM" id="SSF46565">
    <property type="entry name" value="Chaperone J-domain"/>
    <property type="match status" value="1"/>
</dbReference>
<dbReference type="PROSITE" id="PS50005">
    <property type="entry name" value="TPR"/>
    <property type="match status" value="1"/>
</dbReference>
<dbReference type="SUPFAM" id="SSF48452">
    <property type="entry name" value="TPR-like"/>
    <property type="match status" value="1"/>
</dbReference>
<proteinExistence type="predicted"/>
<dbReference type="GeneID" id="28728312"/>
<reference evidence="3 4" key="1">
    <citation type="submission" date="2015-07" db="EMBL/GenBank/DDBJ databases">
        <title>Draft Genome Sequence of Malassezia furfur CBS1878 and Malassezia pachydermatis CBS1879.</title>
        <authorList>
            <person name="Triana S."/>
            <person name="Ohm R."/>
            <person name="Gonzalez A."/>
            <person name="DeCock H."/>
            <person name="Restrepo S."/>
            <person name="Celis A."/>
        </authorList>
    </citation>
    <scope>NUCLEOTIDE SEQUENCE [LARGE SCALE GENOMIC DNA]</scope>
    <source>
        <strain evidence="3 4">CBS 1879</strain>
    </source>
</reference>
<protein>
    <submittedName>
        <fullName evidence="3">Fog: tpr repeat</fullName>
    </submittedName>
</protein>
<evidence type="ECO:0000256" key="2">
    <source>
        <dbReference type="SAM" id="MobiDB-lite"/>
    </source>
</evidence>
<dbReference type="EMBL" id="LGAV01000005">
    <property type="protein sequence ID" value="KOS13805.1"/>
    <property type="molecule type" value="Genomic_DNA"/>
</dbReference>
<feature type="repeat" description="TPR" evidence="1">
    <location>
        <begin position="424"/>
        <end position="457"/>
    </location>
</feature>
<dbReference type="GO" id="GO:0072318">
    <property type="term" value="P:clathrin coat disassembly"/>
    <property type="evidence" value="ECO:0007669"/>
    <property type="project" value="TreeGrafter"/>
</dbReference>
<dbReference type="GO" id="GO:0030276">
    <property type="term" value="F:clathrin binding"/>
    <property type="evidence" value="ECO:0007669"/>
    <property type="project" value="TreeGrafter"/>
</dbReference>
<dbReference type="PANTHER" id="PTHR23172:SF19">
    <property type="entry name" value="J DOMAIN-CONTAINING PROTEIN"/>
    <property type="match status" value="1"/>
</dbReference>
<dbReference type="Gene3D" id="1.10.287.110">
    <property type="entry name" value="DnaJ domain"/>
    <property type="match status" value="1"/>
</dbReference>